<sequence length="157" mass="17405">MLNRSQLVESRARPGQGRQLQGRSKKSQLHIARIAQFIREQGQASAAQLSALLGLDAGTMSRYLRHMCAMGQIHLAQRHCTEPRRQRPALYALGEADEELDGWAELPPQVRRTDCWAELPPQVRRTDCWACGAARRDPLVAALFGPAQGRAASGLLK</sequence>
<comment type="caution">
    <text evidence="3">The sequence shown here is derived from an EMBL/GenBank/DDBJ whole genome shotgun (WGS) entry which is preliminary data.</text>
</comment>
<name>A0A1E8PLM8_9BURK</name>
<evidence type="ECO:0000313" key="4">
    <source>
        <dbReference type="Proteomes" id="UP000092634"/>
    </source>
</evidence>
<organism evidence="3 4">
    <name type="scientific">Janthinobacterium lividum</name>
    <dbReference type="NCBI Taxonomy" id="29581"/>
    <lineage>
        <taxon>Bacteria</taxon>
        <taxon>Pseudomonadati</taxon>
        <taxon>Pseudomonadota</taxon>
        <taxon>Betaproteobacteria</taxon>
        <taxon>Burkholderiales</taxon>
        <taxon>Oxalobacteraceae</taxon>
        <taxon>Janthinobacterium</taxon>
    </lineage>
</organism>
<evidence type="ECO:0000259" key="2">
    <source>
        <dbReference type="Pfam" id="PF09012"/>
    </source>
</evidence>
<evidence type="ECO:0000313" key="3">
    <source>
        <dbReference type="EMBL" id="OFJ47232.1"/>
    </source>
</evidence>
<dbReference type="InterPro" id="IPR036390">
    <property type="entry name" value="WH_DNA-bd_sf"/>
</dbReference>
<dbReference type="InterPro" id="IPR015102">
    <property type="entry name" value="Tscrpt_reg_HTH_FeoC"/>
</dbReference>
<accession>A0A1E8PLM8</accession>
<dbReference type="InterPro" id="IPR036388">
    <property type="entry name" value="WH-like_DNA-bd_sf"/>
</dbReference>
<dbReference type="AlphaFoldDB" id="A0A1E8PLM8"/>
<reference evidence="3 4" key="1">
    <citation type="submission" date="2016-10" db="EMBL/GenBank/DDBJ databases">
        <title>Updated version of Genome Assembly of Janthinobacterium lividum ERGS5:01.</title>
        <authorList>
            <person name="Kumar R."/>
            <person name="Acharya V."/>
            <person name="Singh D."/>
        </authorList>
    </citation>
    <scope>NUCLEOTIDE SEQUENCE [LARGE SCALE GENOMIC DNA]</scope>
    <source>
        <strain evidence="3 4">ERGS5:01</strain>
    </source>
</reference>
<dbReference type="Pfam" id="PF09012">
    <property type="entry name" value="FeoC"/>
    <property type="match status" value="1"/>
</dbReference>
<gene>
    <name evidence="3" type="ORF">BA896_015475</name>
</gene>
<evidence type="ECO:0000256" key="1">
    <source>
        <dbReference type="SAM" id="MobiDB-lite"/>
    </source>
</evidence>
<proteinExistence type="predicted"/>
<dbReference type="Gene3D" id="1.10.10.10">
    <property type="entry name" value="Winged helix-like DNA-binding domain superfamily/Winged helix DNA-binding domain"/>
    <property type="match status" value="1"/>
</dbReference>
<dbReference type="EMBL" id="MAQB02000006">
    <property type="protein sequence ID" value="OFJ47232.1"/>
    <property type="molecule type" value="Genomic_DNA"/>
</dbReference>
<protein>
    <recommendedName>
        <fullName evidence="2">Transcriptional regulator HTH-type FeoC domain-containing protein</fullName>
    </recommendedName>
</protein>
<dbReference type="Proteomes" id="UP000092634">
    <property type="component" value="Unassembled WGS sequence"/>
</dbReference>
<dbReference type="SUPFAM" id="SSF46785">
    <property type="entry name" value="Winged helix' DNA-binding domain"/>
    <property type="match status" value="1"/>
</dbReference>
<feature type="region of interest" description="Disordered" evidence="1">
    <location>
        <begin position="1"/>
        <end position="25"/>
    </location>
</feature>
<feature type="domain" description="Transcriptional regulator HTH-type FeoC" evidence="2">
    <location>
        <begin position="34"/>
        <end position="80"/>
    </location>
</feature>